<dbReference type="EMBL" id="JAXCLW010000005">
    <property type="protein sequence ID" value="MDY0884548.1"/>
    <property type="molecule type" value="Genomic_DNA"/>
</dbReference>
<keyword evidence="8" id="KW-1185">Reference proteome</keyword>
<feature type="domain" description="ABC transporter" evidence="6">
    <location>
        <begin position="286"/>
        <end position="538"/>
    </location>
</feature>
<keyword evidence="3" id="KW-0547">Nucleotide-binding</keyword>
<dbReference type="RefSeq" id="WP_320509622.1">
    <property type="nucleotide sequence ID" value="NZ_JAXCLW010000005.1"/>
</dbReference>
<comment type="caution">
    <text evidence="7">The sequence shown here is derived from an EMBL/GenBank/DDBJ whole genome shotgun (WGS) entry which is preliminary data.</text>
</comment>
<dbReference type="PROSITE" id="PS50893">
    <property type="entry name" value="ABC_TRANSPORTER_2"/>
    <property type="match status" value="2"/>
</dbReference>
<name>A0ABU5EDV2_9PROT</name>
<proteinExistence type="predicted"/>
<dbReference type="PANTHER" id="PTHR43776">
    <property type="entry name" value="TRANSPORT ATP-BINDING PROTEIN"/>
    <property type="match status" value="1"/>
</dbReference>
<dbReference type="SMART" id="SM00382">
    <property type="entry name" value="AAA"/>
    <property type="match status" value="2"/>
</dbReference>
<dbReference type="InterPro" id="IPR050319">
    <property type="entry name" value="ABC_transp_ATP-bind"/>
</dbReference>
<dbReference type="PROSITE" id="PS00211">
    <property type="entry name" value="ABC_TRANSPORTER_1"/>
    <property type="match status" value="2"/>
</dbReference>
<evidence type="ECO:0000313" key="7">
    <source>
        <dbReference type="EMBL" id="MDY0884548.1"/>
    </source>
</evidence>
<dbReference type="Proteomes" id="UP001279642">
    <property type="component" value="Unassembled WGS sequence"/>
</dbReference>
<dbReference type="GO" id="GO:0005524">
    <property type="term" value="F:ATP binding"/>
    <property type="evidence" value="ECO:0007669"/>
    <property type="project" value="UniProtKB-KW"/>
</dbReference>
<organism evidence="7 8">
    <name type="scientific">Dongia soli</name>
    <dbReference type="NCBI Taxonomy" id="600628"/>
    <lineage>
        <taxon>Bacteria</taxon>
        <taxon>Pseudomonadati</taxon>
        <taxon>Pseudomonadota</taxon>
        <taxon>Alphaproteobacteria</taxon>
        <taxon>Rhodospirillales</taxon>
        <taxon>Dongiaceae</taxon>
        <taxon>Dongia</taxon>
    </lineage>
</organism>
<feature type="transmembrane region" description="Helical" evidence="5">
    <location>
        <begin position="12"/>
        <end position="32"/>
    </location>
</feature>
<dbReference type="InterPro" id="IPR027417">
    <property type="entry name" value="P-loop_NTPase"/>
</dbReference>
<evidence type="ECO:0000256" key="5">
    <source>
        <dbReference type="SAM" id="Phobius"/>
    </source>
</evidence>
<keyword evidence="5" id="KW-1133">Transmembrane helix</keyword>
<keyword evidence="5" id="KW-0812">Transmembrane</keyword>
<dbReference type="InterPro" id="IPR017871">
    <property type="entry name" value="ABC_transporter-like_CS"/>
</dbReference>
<dbReference type="InterPro" id="IPR003593">
    <property type="entry name" value="AAA+_ATPase"/>
</dbReference>
<accession>A0ABU5EDV2</accession>
<dbReference type="InterPro" id="IPR003439">
    <property type="entry name" value="ABC_transporter-like_ATP-bd"/>
</dbReference>
<keyword evidence="2" id="KW-0813">Transport</keyword>
<dbReference type="Pfam" id="PF00005">
    <property type="entry name" value="ABC_tran"/>
    <property type="match status" value="2"/>
</dbReference>
<evidence type="ECO:0000313" key="8">
    <source>
        <dbReference type="Proteomes" id="UP001279642"/>
    </source>
</evidence>
<protein>
    <submittedName>
        <fullName evidence="7">ABC transporter ATP-binding protein</fullName>
    </submittedName>
</protein>
<dbReference type="Pfam" id="PF08352">
    <property type="entry name" value="oligo_HPY"/>
    <property type="match status" value="2"/>
</dbReference>
<dbReference type="SUPFAM" id="SSF52540">
    <property type="entry name" value="P-loop containing nucleoside triphosphate hydrolases"/>
    <property type="match status" value="2"/>
</dbReference>
<dbReference type="Gene3D" id="3.40.50.300">
    <property type="entry name" value="P-loop containing nucleotide triphosphate hydrolases"/>
    <property type="match status" value="2"/>
</dbReference>
<reference evidence="7 8" key="1">
    <citation type="journal article" date="2016" name="Antonie Van Leeuwenhoek">
        <title>Dongia soli sp. nov., isolated from soil from Dokdo, Korea.</title>
        <authorList>
            <person name="Kim D.U."/>
            <person name="Lee H."/>
            <person name="Kim H."/>
            <person name="Kim S.G."/>
            <person name="Ka J.O."/>
        </authorList>
    </citation>
    <scope>NUCLEOTIDE SEQUENCE [LARGE SCALE GENOMIC DNA]</scope>
    <source>
        <strain evidence="7 8">D78</strain>
    </source>
</reference>
<keyword evidence="5" id="KW-0472">Membrane</keyword>
<sequence length="560" mass="60848">MKGERHMEKQAALLSVADLTVAFGGLTVVKGISFELHPREIIGIVGESGSGKSIACRAVAGLLPSSAVATGRVMLEGRDLMRLDETQWQQVRGRDLGMIFQNPASHLDPLRQIGRQVAAPLIRHQHLGRRDAQERAVELLADVGIRQPEMRVKSYPHEFSGGMKQRAMIAAAIGCGPKLLIADEPTTALDVTVQARILKLLKDLNQRHGLAVILISHDLGVIADICSRVVVMRQGEIVEQGPTGQVVGDPQHAYTKLLIDSQPSRRASRGWRVETKSAETSPFLAVEKLSVSFPVKRGLVAGLLNRGEATFLALDKADIRVAQGETVGIVGESGSGKSTLARAITRLNQPSGGAVKLGGEDVLGLAGEGLTRFRRRVQMVFQNPYDSLNPRLTVAEAIAEPIWRHGLASRREAAKQADDLLEMVELPHALRDRKPRQLSGGQCQRVGLARALALRPEMLIADEITSALDVTTQAQILDLLTRLKQERDLTLLYISHDLAVVSAFCQRVYVFKAGRIVESGAAQQVLTEPQHDYTRELVGAVMHLAPSSQKKGLEPDHAVG</sequence>
<dbReference type="NCBIfam" id="NF007739">
    <property type="entry name" value="PRK10419.1"/>
    <property type="match status" value="2"/>
</dbReference>
<evidence type="ECO:0000256" key="2">
    <source>
        <dbReference type="ARBA" id="ARBA00022448"/>
    </source>
</evidence>
<keyword evidence="4 7" id="KW-0067">ATP-binding</keyword>
<dbReference type="InterPro" id="IPR013563">
    <property type="entry name" value="Oligopep_ABC_C"/>
</dbReference>
<evidence type="ECO:0000256" key="3">
    <source>
        <dbReference type="ARBA" id="ARBA00022741"/>
    </source>
</evidence>
<dbReference type="NCBIfam" id="NF008453">
    <property type="entry name" value="PRK11308.1"/>
    <property type="match status" value="2"/>
</dbReference>
<comment type="subcellular location">
    <subcellularLocation>
        <location evidence="1">Cell inner membrane</location>
        <topology evidence="1">Peripheral membrane protein</topology>
    </subcellularLocation>
</comment>
<feature type="domain" description="ABC transporter" evidence="6">
    <location>
        <begin position="14"/>
        <end position="259"/>
    </location>
</feature>
<evidence type="ECO:0000256" key="1">
    <source>
        <dbReference type="ARBA" id="ARBA00004417"/>
    </source>
</evidence>
<evidence type="ECO:0000256" key="4">
    <source>
        <dbReference type="ARBA" id="ARBA00022840"/>
    </source>
</evidence>
<dbReference type="CDD" id="cd03257">
    <property type="entry name" value="ABC_NikE_OppD_transporters"/>
    <property type="match status" value="2"/>
</dbReference>
<evidence type="ECO:0000259" key="6">
    <source>
        <dbReference type="PROSITE" id="PS50893"/>
    </source>
</evidence>
<gene>
    <name evidence="7" type="ORF">SMD27_17015</name>
</gene>